<keyword evidence="2" id="KW-1185">Reference proteome</keyword>
<name>A0A5C6CG31_9BACT</name>
<dbReference type="Proteomes" id="UP000318437">
    <property type="component" value="Unassembled WGS sequence"/>
</dbReference>
<dbReference type="AlphaFoldDB" id="A0A5C6CG31"/>
<dbReference type="RefSeq" id="WP_146452427.1">
    <property type="nucleotide sequence ID" value="NZ_SJPS01000007.1"/>
</dbReference>
<sequence length="496" mass="53349">MHKKLFTIVVGLIVGHTGIFFCAAQNQTPDFSPVQVNSPLPYQVALRETSFGSASLPTLHSYSAAVHDGKWVLIAGRTNGLHDFTNSGSLNFPAQFQNHDVWVIDPATHQSWSRSLEDGSSGLSANQIASLTPTNQQFTHIGDRLYITGGYGIPGSGAGFTTFDTLSAINLDGIVDWVVNGTGQAVDHIRQINDPLFKITGGAMYEIDGRTHLIFGQDFVGGYTPGKNGGYSNQIRSFDIMDDGTTLSIANPSMTPQIDAYRRRDLNVFPVLKPGNSGTLEEGITVLAGVFTPDNGVWTVPVEIDYTGQPTMADPTAPGTFKQAMNQYHSAKVGLYSAAEGTMHELLLGGISLMTYDFGTGMFVQDNNMPFTSQSTAVVVDSNGNYSQHLLEAFPDLFDGENNALNFGANAEFFLARGIATFDNGVIDLDQLHGTTVIGHVFGGIVSNAPHVRGVAGAMSAASNRVFEVVITVVPEPATWVLLWSCGLVTLFRRQR</sequence>
<organism evidence="1 2">
    <name type="scientific">Bythopirellula polymerisocia</name>
    <dbReference type="NCBI Taxonomy" id="2528003"/>
    <lineage>
        <taxon>Bacteria</taxon>
        <taxon>Pseudomonadati</taxon>
        <taxon>Planctomycetota</taxon>
        <taxon>Planctomycetia</taxon>
        <taxon>Pirellulales</taxon>
        <taxon>Lacipirellulaceae</taxon>
        <taxon>Bythopirellula</taxon>
    </lineage>
</organism>
<protein>
    <recommendedName>
        <fullName evidence="3">PEP-CTERM protein-sorting domain-containing protein</fullName>
    </recommendedName>
</protein>
<dbReference type="OrthoDB" id="233456at2"/>
<evidence type="ECO:0000313" key="2">
    <source>
        <dbReference type="Proteomes" id="UP000318437"/>
    </source>
</evidence>
<dbReference type="SUPFAM" id="SSF50998">
    <property type="entry name" value="Quinoprotein alcohol dehydrogenase-like"/>
    <property type="match status" value="1"/>
</dbReference>
<dbReference type="InterPro" id="IPR011047">
    <property type="entry name" value="Quinoprotein_ADH-like_sf"/>
</dbReference>
<proteinExistence type="predicted"/>
<dbReference type="EMBL" id="SJPS01000007">
    <property type="protein sequence ID" value="TWU22667.1"/>
    <property type="molecule type" value="Genomic_DNA"/>
</dbReference>
<reference evidence="1 2" key="1">
    <citation type="submission" date="2019-02" db="EMBL/GenBank/DDBJ databases">
        <title>Deep-cultivation of Planctomycetes and their phenomic and genomic characterization uncovers novel biology.</title>
        <authorList>
            <person name="Wiegand S."/>
            <person name="Jogler M."/>
            <person name="Boedeker C."/>
            <person name="Pinto D."/>
            <person name="Vollmers J."/>
            <person name="Rivas-Marin E."/>
            <person name="Kohn T."/>
            <person name="Peeters S.H."/>
            <person name="Heuer A."/>
            <person name="Rast P."/>
            <person name="Oberbeckmann S."/>
            <person name="Bunk B."/>
            <person name="Jeske O."/>
            <person name="Meyerdierks A."/>
            <person name="Storesund J.E."/>
            <person name="Kallscheuer N."/>
            <person name="Luecker S."/>
            <person name="Lage O.M."/>
            <person name="Pohl T."/>
            <person name="Merkel B.J."/>
            <person name="Hornburger P."/>
            <person name="Mueller R.-W."/>
            <person name="Bruemmer F."/>
            <person name="Labrenz M."/>
            <person name="Spormann A.M."/>
            <person name="Op Den Camp H."/>
            <person name="Overmann J."/>
            <person name="Amann R."/>
            <person name="Jetten M.S.M."/>
            <person name="Mascher T."/>
            <person name="Medema M.H."/>
            <person name="Devos D.P."/>
            <person name="Kaster A.-K."/>
            <person name="Ovreas L."/>
            <person name="Rohde M."/>
            <person name="Galperin M.Y."/>
            <person name="Jogler C."/>
        </authorList>
    </citation>
    <scope>NUCLEOTIDE SEQUENCE [LARGE SCALE GENOMIC DNA]</scope>
    <source>
        <strain evidence="1 2">Pla144</strain>
    </source>
</reference>
<evidence type="ECO:0008006" key="3">
    <source>
        <dbReference type="Google" id="ProtNLM"/>
    </source>
</evidence>
<comment type="caution">
    <text evidence="1">The sequence shown here is derived from an EMBL/GenBank/DDBJ whole genome shotgun (WGS) entry which is preliminary data.</text>
</comment>
<gene>
    <name evidence="1" type="ORF">Pla144_41270</name>
</gene>
<accession>A0A5C6CG31</accession>
<evidence type="ECO:0000313" key="1">
    <source>
        <dbReference type="EMBL" id="TWU22667.1"/>
    </source>
</evidence>